<comment type="caution">
    <text evidence="1">The sequence shown here is derived from an EMBL/GenBank/DDBJ whole genome shotgun (WGS) entry which is preliminary data.</text>
</comment>
<reference evidence="1 2" key="1">
    <citation type="submission" date="2017-12" db="EMBL/GenBank/DDBJ databases">
        <title>Comparative genomics of Botrytis spp.</title>
        <authorList>
            <person name="Valero-Jimenez C.A."/>
            <person name="Tapia P."/>
            <person name="Veloso J."/>
            <person name="Silva-Moreno E."/>
            <person name="Staats M."/>
            <person name="Valdes J.H."/>
            <person name="Van Kan J.A.L."/>
        </authorList>
    </citation>
    <scope>NUCLEOTIDE SEQUENCE [LARGE SCALE GENOMIC DNA]</scope>
    <source>
        <strain evidence="1 2">Be9601</strain>
    </source>
</reference>
<sequence length="95" mass="10470">MQDREEEILSIEDPKRVVGWSPQMGLLEFPSYGYGILRCGDRSISLGNHVLVLGQDLCVQELGDSPGGLDDLTGQTLVKAEHLSLFPRERTGTEV</sequence>
<protein>
    <submittedName>
        <fullName evidence="1">Uncharacterized protein</fullName>
    </submittedName>
</protein>
<gene>
    <name evidence="1" type="ORF">BELL_0335g00030</name>
</gene>
<accession>A0A4Z1JJI5</accession>
<proteinExistence type="predicted"/>
<dbReference type="Proteomes" id="UP000297229">
    <property type="component" value="Unassembled WGS sequence"/>
</dbReference>
<dbReference type="AlphaFoldDB" id="A0A4Z1JJI5"/>
<evidence type="ECO:0000313" key="1">
    <source>
        <dbReference type="EMBL" id="TGO73738.1"/>
    </source>
</evidence>
<dbReference type="EMBL" id="PQXM01000333">
    <property type="protein sequence ID" value="TGO73738.1"/>
    <property type="molecule type" value="Genomic_DNA"/>
</dbReference>
<organism evidence="1 2">
    <name type="scientific">Botrytis elliptica</name>
    <dbReference type="NCBI Taxonomy" id="278938"/>
    <lineage>
        <taxon>Eukaryota</taxon>
        <taxon>Fungi</taxon>
        <taxon>Dikarya</taxon>
        <taxon>Ascomycota</taxon>
        <taxon>Pezizomycotina</taxon>
        <taxon>Leotiomycetes</taxon>
        <taxon>Helotiales</taxon>
        <taxon>Sclerotiniaceae</taxon>
        <taxon>Botrytis</taxon>
    </lineage>
</organism>
<name>A0A4Z1JJI5_9HELO</name>
<evidence type="ECO:0000313" key="2">
    <source>
        <dbReference type="Proteomes" id="UP000297229"/>
    </source>
</evidence>
<keyword evidence="2" id="KW-1185">Reference proteome</keyword>